<dbReference type="AlphaFoldDB" id="A0A158K8K5"/>
<sequence length="89" mass="9172">MSDPEISYHREVLIPLDAFDDGLYAAMLMGAWSGRSAARIPGSGIFSMQSAGMQVRYSVRNGGNRSAPAAGTGVGLDAGRALGSTAKVP</sequence>
<accession>A0A158K8K5</accession>
<dbReference type="EMBL" id="FCOL02000041">
    <property type="protein sequence ID" value="SAL77456.1"/>
    <property type="molecule type" value="Genomic_DNA"/>
</dbReference>
<evidence type="ECO:0000313" key="2">
    <source>
        <dbReference type="Proteomes" id="UP000054925"/>
    </source>
</evidence>
<gene>
    <name evidence="1" type="ORF">AWB67_05094</name>
</gene>
<protein>
    <submittedName>
        <fullName evidence="1">Uncharacterized protein</fullName>
    </submittedName>
</protein>
<dbReference type="Proteomes" id="UP000054925">
    <property type="component" value="Unassembled WGS sequence"/>
</dbReference>
<name>A0A158K8K5_9BURK</name>
<evidence type="ECO:0000313" key="1">
    <source>
        <dbReference type="EMBL" id="SAL77456.1"/>
    </source>
</evidence>
<keyword evidence="2" id="KW-1185">Reference proteome</keyword>
<organism evidence="1 2">
    <name type="scientific">Caballeronia terrestris</name>
    <dbReference type="NCBI Taxonomy" id="1226301"/>
    <lineage>
        <taxon>Bacteria</taxon>
        <taxon>Pseudomonadati</taxon>
        <taxon>Pseudomonadota</taxon>
        <taxon>Betaproteobacteria</taxon>
        <taxon>Burkholderiales</taxon>
        <taxon>Burkholderiaceae</taxon>
        <taxon>Caballeronia</taxon>
    </lineage>
</organism>
<reference evidence="1" key="1">
    <citation type="submission" date="2016-01" db="EMBL/GenBank/DDBJ databases">
        <authorList>
            <person name="Peeters C."/>
        </authorList>
    </citation>
    <scope>NUCLEOTIDE SEQUENCE [LARGE SCALE GENOMIC DNA]</scope>
    <source>
        <strain evidence="1">LMG 22937</strain>
    </source>
</reference>
<comment type="caution">
    <text evidence="1">The sequence shown here is derived from an EMBL/GenBank/DDBJ whole genome shotgun (WGS) entry which is preliminary data.</text>
</comment>
<proteinExistence type="predicted"/>